<sequence length="690" mass="79595">MNDIHRDFLVTYDPAYFEEHSESSEFEESIPSITPKDSNQFLLTKENKKVTKKHKDNLNRKIYTNHESLKKHKYNNFHNLEEKIVQTSTLNNRNVNGKVAESGERKSDIQNNQNKQRKSIIRHKIIPCLSSMFGRSVSKLSPKENQIKKEYKDYSCQVQCSNTRRRRKKESRPQNYTVQPVYEIKGVMHGKQFATNAPKVPQDNSKSLKRVYSNIICNVTVSDDETEKLEKLKKRKYRKRLQSELREANLKLKYNKKRKHHCQQFPSKQSLYHVYTTSNQGQYKVAKGPPQDFNNSMTSELSLTSSGFWDYLLEKFNKKGNSRKLNEFRQSQRKDFAIQCCPVNFDTSAYGPYTETRYARKNYNLDDDCPCSETNISYPRNPCRDFANNFNTDKRQKTEATQCECYPPKRPKPTIQKQCVPLQESVCGCQQPHDDMADAVANKYNGEILCIHNPPCILINGCLNLTQPADAAPVNAWPVVETKKDSLFRGYMKAKKPKQKQEQYSQYHAQCIEVRQCTDTALGTAPEQKKEKIIQSICNHNPPCEVVRCCYKPKYDPKLQNSCVHVPMCQKVPECLMQKGRDNKTTGTCEHKPKCPEVPLCTRKYVELTARDSIGTQVKPQMKIFCRHDPPCILIPKCLGGAVRETYISYEAIPNCVHQPLCDLIPACCRKSTKGMVSTCSQYPNGCRVV</sequence>
<evidence type="ECO:0000313" key="2">
    <source>
        <dbReference type="EMBL" id="KAG6446607.1"/>
    </source>
</evidence>
<evidence type="ECO:0000313" key="3">
    <source>
        <dbReference type="Proteomes" id="UP000791440"/>
    </source>
</evidence>
<proteinExistence type="predicted"/>
<protein>
    <submittedName>
        <fullName evidence="2">Uncharacterized protein</fullName>
    </submittedName>
</protein>
<dbReference type="EMBL" id="JH668334">
    <property type="protein sequence ID" value="KAG6446607.1"/>
    <property type="molecule type" value="Genomic_DNA"/>
</dbReference>
<keyword evidence="3" id="KW-1185">Reference proteome</keyword>
<dbReference type="AlphaFoldDB" id="A0A921YVZ0"/>
<dbReference type="Proteomes" id="UP000791440">
    <property type="component" value="Unassembled WGS sequence"/>
</dbReference>
<gene>
    <name evidence="2" type="ORF">O3G_MSEX004524</name>
</gene>
<evidence type="ECO:0000256" key="1">
    <source>
        <dbReference type="SAM" id="MobiDB-lite"/>
    </source>
</evidence>
<comment type="caution">
    <text evidence="2">The sequence shown here is derived from an EMBL/GenBank/DDBJ whole genome shotgun (WGS) entry which is preliminary data.</text>
</comment>
<feature type="region of interest" description="Disordered" evidence="1">
    <location>
        <begin position="97"/>
        <end position="117"/>
    </location>
</feature>
<organism evidence="2 3">
    <name type="scientific">Manduca sexta</name>
    <name type="common">Tobacco hawkmoth</name>
    <name type="synonym">Tobacco hornworm</name>
    <dbReference type="NCBI Taxonomy" id="7130"/>
    <lineage>
        <taxon>Eukaryota</taxon>
        <taxon>Metazoa</taxon>
        <taxon>Ecdysozoa</taxon>
        <taxon>Arthropoda</taxon>
        <taxon>Hexapoda</taxon>
        <taxon>Insecta</taxon>
        <taxon>Pterygota</taxon>
        <taxon>Neoptera</taxon>
        <taxon>Endopterygota</taxon>
        <taxon>Lepidoptera</taxon>
        <taxon>Glossata</taxon>
        <taxon>Ditrysia</taxon>
        <taxon>Bombycoidea</taxon>
        <taxon>Sphingidae</taxon>
        <taxon>Sphinginae</taxon>
        <taxon>Sphingini</taxon>
        <taxon>Manduca</taxon>
    </lineage>
</organism>
<reference evidence="2" key="1">
    <citation type="journal article" date="2016" name="Insect Biochem. Mol. Biol.">
        <title>Multifaceted biological insights from a draft genome sequence of the tobacco hornworm moth, Manduca sexta.</title>
        <authorList>
            <person name="Kanost M.R."/>
            <person name="Arrese E.L."/>
            <person name="Cao X."/>
            <person name="Chen Y.R."/>
            <person name="Chellapilla S."/>
            <person name="Goldsmith M.R."/>
            <person name="Grosse-Wilde E."/>
            <person name="Heckel D.G."/>
            <person name="Herndon N."/>
            <person name="Jiang H."/>
            <person name="Papanicolaou A."/>
            <person name="Qu J."/>
            <person name="Soulages J.L."/>
            <person name="Vogel H."/>
            <person name="Walters J."/>
            <person name="Waterhouse R.M."/>
            <person name="Ahn S.J."/>
            <person name="Almeida F.C."/>
            <person name="An C."/>
            <person name="Aqrawi P."/>
            <person name="Bretschneider A."/>
            <person name="Bryant W.B."/>
            <person name="Bucks S."/>
            <person name="Chao H."/>
            <person name="Chevignon G."/>
            <person name="Christen J.M."/>
            <person name="Clarke D.F."/>
            <person name="Dittmer N.T."/>
            <person name="Ferguson L.C.F."/>
            <person name="Garavelou S."/>
            <person name="Gordon K.H.J."/>
            <person name="Gunaratna R.T."/>
            <person name="Han Y."/>
            <person name="Hauser F."/>
            <person name="He Y."/>
            <person name="Heidel-Fischer H."/>
            <person name="Hirsh A."/>
            <person name="Hu Y."/>
            <person name="Jiang H."/>
            <person name="Kalra D."/>
            <person name="Klinner C."/>
            <person name="Konig C."/>
            <person name="Kovar C."/>
            <person name="Kroll A.R."/>
            <person name="Kuwar S.S."/>
            <person name="Lee S.L."/>
            <person name="Lehman R."/>
            <person name="Li K."/>
            <person name="Li Z."/>
            <person name="Liang H."/>
            <person name="Lovelace S."/>
            <person name="Lu Z."/>
            <person name="Mansfield J.H."/>
            <person name="McCulloch K.J."/>
            <person name="Mathew T."/>
            <person name="Morton B."/>
            <person name="Muzny D.M."/>
            <person name="Neunemann D."/>
            <person name="Ongeri F."/>
            <person name="Pauchet Y."/>
            <person name="Pu L.L."/>
            <person name="Pyrousis I."/>
            <person name="Rao X.J."/>
            <person name="Redding A."/>
            <person name="Roesel C."/>
            <person name="Sanchez-Gracia A."/>
            <person name="Schaack S."/>
            <person name="Shukla A."/>
            <person name="Tetreau G."/>
            <person name="Wang Y."/>
            <person name="Xiong G.H."/>
            <person name="Traut W."/>
            <person name="Walsh T.K."/>
            <person name="Worley K.C."/>
            <person name="Wu D."/>
            <person name="Wu W."/>
            <person name="Wu Y.Q."/>
            <person name="Zhang X."/>
            <person name="Zou Z."/>
            <person name="Zucker H."/>
            <person name="Briscoe A.D."/>
            <person name="Burmester T."/>
            <person name="Clem R.J."/>
            <person name="Feyereisen R."/>
            <person name="Grimmelikhuijzen C.J.P."/>
            <person name="Hamodrakas S.J."/>
            <person name="Hansson B.S."/>
            <person name="Huguet E."/>
            <person name="Jermiin L.S."/>
            <person name="Lan Q."/>
            <person name="Lehman H.K."/>
            <person name="Lorenzen M."/>
            <person name="Merzendorfer H."/>
            <person name="Michalopoulos I."/>
            <person name="Morton D.B."/>
            <person name="Muthukrishnan S."/>
            <person name="Oakeshott J.G."/>
            <person name="Palmer W."/>
            <person name="Park Y."/>
            <person name="Passarelli A.L."/>
            <person name="Rozas J."/>
            <person name="Schwartz L.M."/>
            <person name="Smith W."/>
            <person name="Southgate A."/>
            <person name="Vilcinskas A."/>
            <person name="Vogt R."/>
            <person name="Wang P."/>
            <person name="Werren J."/>
            <person name="Yu X.Q."/>
            <person name="Zhou J.J."/>
            <person name="Brown S.J."/>
            <person name="Scherer S.E."/>
            <person name="Richards S."/>
            <person name="Blissard G.W."/>
        </authorList>
    </citation>
    <scope>NUCLEOTIDE SEQUENCE</scope>
</reference>
<accession>A0A921YVZ0</accession>
<name>A0A921YVZ0_MANSE</name>
<reference evidence="2" key="2">
    <citation type="submission" date="2020-12" db="EMBL/GenBank/DDBJ databases">
        <authorList>
            <person name="Kanost M."/>
        </authorList>
    </citation>
    <scope>NUCLEOTIDE SEQUENCE</scope>
</reference>